<gene>
    <name evidence="2" type="ORF">WOSG25_012950</name>
</gene>
<feature type="transmembrane region" description="Helical" evidence="1">
    <location>
        <begin position="147"/>
        <end position="167"/>
    </location>
</feature>
<evidence type="ECO:0000313" key="2">
    <source>
        <dbReference type="EMBL" id="GAK30198.1"/>
    </source>
</evidence>
<keyword evidence="1" id="KW-1133">Transmembrane helix</keyword>
<organism evidence="2 3">
    <name type="scientific">Weissella oryzae (strain DSM 25784 / JCM 18191 / LMG 30913 / SG25)</name>
    <dbReference type="NCBI Taxonomy" id="1329250"/>
    <lineage>
        <taxon>Bacteria</taxon>
        <taxon>Bacillati</taxon>
        <taxon>Bacillota</taxon>
        <taxon>Bacilli</taxon>
        <taxon>Lactobacillales</taxon>
        <taxon>Lactobacillaceae</taxon>
        <taxon>Weissella</taxon>
    </lineage>
</organism>
<feature type="transmembrane region" description="Helical" evidence="1">
    <location>
        <begin position="21"/>
        <end position="40"/>
    </location>
</feature>
<dbReference type="OrthoDB" id="9793746at2"/>
<evidence type="ECO:0000256" key="1">
    <source>
        <dbReference type="SAM" id="Phobius"/>
    </source>
</evidence>
<dbReference type="PANTHER" id="PTHR37308">
    <property type="entry name" value="INTEGRAL MEMBRANE PROTEIN"/>
    <property type="match status" value="1"/>
</dbReference>
<feature type="transmembrane region" description="Helical" evidence="1">
    <location>
        <begin position="60"/>
        <end position="82"/>
    </location>
</feature>
<feature type="transmembrane region" description="Helical" evidence="1">
    <location>
        <begin position="187"/>
        <end position="207"/>
    </location>
</feature>
<keyword evidence="1" id="KW-0812">Transmembrane</keyword>
<dbReference type="STRING" id="1329250.WOSG25_012950"/>
<name>A0A069CSH3_WEIOS</name>
<feature type="transmembrane region" description="Helical" evidence="1">
    <location>
        <begin position="119"/>
        <end position="140"/>
    </location>
</feature>
<keyword evidence="3" id="KW-1185">Reference proteome</keyword>
<reference evidence="3" key="1">
    <citation type="journal article" date="2014" name="Genome Announc.">
        <title>Draft genome sequence of Weissella oryzae SG25T, isolated from fermented rice grains.</title>
        <authorList>
            <person name="Tanizawa Y."/>
            <person name="Fujisawa T."/>
            <person name="Mochizuki T."/>
            <person name="Kaminuma E."/>
            <person name="Suzuki Y."/>
            <person name="Nakamura Y."/>
            <person name="Tohno M."/>
        </authorList>
    </citation>
    <scope>NUCLEOTIDE SEQUENCE [LARGE SCALE GENOMIC DNA]</scope>
    <source>
        <strain evidence="3">DSM 25784 / JCM 18191 / LMG 30913 / SG25</strain>
    </source>
</reference>
<proteinExistence type="predicted"/>
<dbReference type="RefSeq" id="WP_027698329.1">
    <property type="nucleotide sequence ID" value="NZ_DF820484.1"/>
</dbReference>
<feature type="transmembrane region" description="Helical" evidence="1">
    <location>
        <begin position="250"/>
        <end position="268"/>
    </location>
</feature>
<dbReference type="PANTHER" id="PTHR37308:SF1">
    <property type="entry name" value="POLYPRENYL-PHOSPHATE TRANSPORTER"/>
    <property type="match status" value="1"/>
</dbReference>
<feature type="transmembrane region" description="Helical" evidence="1">
    <location>
        <begin position="89"/>
        <end position="107"/>
    </location>
</feature>
<dbReference type="AlphaFoldDB" id="A0A069CSH3"/>
<dbReference type="eggNOG" id="COG2035">
    <property type="taxonomic scope" value="Bacteria"/>
</dbReference>
<accession>A0A069CSH3</accession>
<protein>
    <submittedName>
        <fullName evidence="2">Putative membrane protein</fullName>
    </submittedName>
</protein>
<keyword evidence="1" id="KW-0472">Membrane</keyword>
<dbReference type="Pfam" id="PF04018">
    <property type="entry name" value="VCA0040-like"/>
    <property type="match status" value="2"/>
</dbReference>
<dbReference type="InterPro" id="IPR007163">
    <property type="entry name" value="VCA0040-like"/>
</dbReference>
<sequence length="276" mass="30631">MKKENNTFWILQMFKGAMIGSGFILPGISGGALAAVFGMYERIIQFLANPFKNLKANFRYFWPVALGALLGIFGLSFAISFFLGNYERIALWFFIGAILGTLPALWRQAGRYGHKPIDIGILSISLLAMLAFLIFGAPLFSKMEPSFAAWLLAGALIGLGLIIPGLSPSNFLLYLGLYKGMSDGIKHVEISVLLPIMLGLMVVLLLLSKLMALIFQHWHAELFHFIFGVVIASTIMIVPTNYQNFGLFDFIWSITLLIFGIGLGYWMSKLEMKVKA</sequence>
<dbReference type="EMBL" id="DF820484">
    <property type="protein sequence ID" value="GAK30198.1"/>
    <property type="molecule type" value="Genomic_DNA"/>
</dbReference>
<dbReference type="Proteomes" id="UP000030643">
    <property type="component" value="Unassembled WGS sequence"/>
</dbReference>
<evidence type="ECO:0000313" key="3">
    <source>
        <dbReference type="Proteomes" id="UP000030643"/>
    </source>
</evidence>
<feature type="transmembrane region" description="Helical" evidence="1">
    <location>
        <begin position="219"/>
        <end position="238"/>
    </location>
</feature>